<dbReference type="Proteomes" id="UP001207468">
    <property type="component" value="Unassembled WGS sequence"/>
</dbReference>
<dbReference type="EMBL" id="JAGFNK010001554">
    <property type="protein sequence ID" value="KAI9430566.1"/>
    <property type="molecule type" value="Genomic_DNA"/>
</dbReference>
<sequence length="457" mass="49438">MHRKLPFILLISLICAGTACTKVDVNFGGEFVDNSLSQIIKTDTIAPVLSTVYLDSFPTSAKGVTLVGGYTDPIFGRIDTKTYLEVAPPSTSAPYTNATFDSLSIIFKINHTYYGDTTKPVHIDVYQLSDYITPPITSSSLYNIDQFPVSNFLGGRDILISPTKVYPYPGILPTDTFTIRLSDALGKTLLKKLQTPGDPDMISAATFLQYFKGLRISSNAATNLVLGCKDSVIMRLSYQKADLYPVHLNADFVLSNSSHHFTNISVNRTGTPLATLPLKKVILSTAPGADSAAYTQAAAGAMTKITFPTLRSVLQAQNFVSIVKAVLIVRPVKGTYDNGFYLPSQLNLATTDLYNQPGGALSAPSAVGGVSSSFGTLYLDYLGENTGYTYDISSYIKAIVNDPSPDHINNNGLLLVPPSPAFETQFSRIVVGNSFNAYPYNKIELQVYYAAVTQTVP</sequence>
<proteinExistence type="predicted"/>
<reference evidence="1" key="1">
    <citation type="submission" date="2021-03" db="EMBL/GenBank/DDBJ databases">
        <title>Evolutionary priming and transition to the ectomycorrhizal habit in an iconic lineage of mushroom-forming fungi: is preadaptation a requirement?</title>
        <authorList>
            <consortium name="DOE Joint Genome Institute"/>
            <person name="Looney B.P."/>
            <person name="Miyauchi S."/>
            <person name="Morin E."/>
            <person name="Drula E."/>
            <person name="Courty P.E."/>
            <person name="Chicoki N."/>
            <person name="Fauchery L."/>
            <person name="Kohler A."/>
            <person name="Kuo A."/>
            <person name="LaButti K."/>
            <person name="Pangilinan J."/>
            <person name="Lipzen A."/>
            <person name="Riley R."/>
            <person name="Andreopoulos W."/>
            <person name="He G."/>
            <person name="Johnson J."/>
            <person name="Barry K.W."/>
            <person name="Grigoriev I.V."/>
            <person name="Nagy L."/>
            <person name="Hibbett D."/>
            <person name="Henrissat B."/>
            <person name="Matheny P.B."/>
            <person name="Labbe J."/>
            <person name="Martin A.F."/>
        </authorList>
    </citation>
    <scope>NUCLEOTIDE SEQUENCE</scope>
    <source>
        <strain evidence="1">BPL698</strain>
    </source>
</reference>
<name>A0ACC0TQ79_9AGAM</name>
<accession>A0ACC0TQ79</accession>
<evidence type="ECO:0000313" key="2">
    <source>
        <dbReference type="Proteomes" id="UP001207468"/>
    </source>
</evidence>
<comment type="caution">
    <text evidence="1">The sequence shown here is derived from an EMBL/GenBank/DDBJ whole genome shotgun (WGS) entry which is preliminary data.</text>
</comment>
<keyword evidence="2" id="KW-1185">Reference proteome</keyword>
<protein>
    <submittedName>
        <fullName evidence="1">Uncharacterized protein</fullName>
    </submittedName>
</protein>
<gene>
    <name evidence="1" type="ORF">F5148DRAFT_1296273</name>
</gene>
<evidence type="ECO:0000313" key="1">
    <source>
        <dbReference type="EMBL" id="KAI9430566.1"/>
    </source>
</evidence>
<organism evidence="1 2">
    <name type="scientific">Russula earlei</name>
    <dbReference type="NCBI Taxonomy" id="71964"/>
    <lineage>
        <taxon>Eukaryota</taxon>
        <taxon>Fungi</taxon>
        <taxon>Dikarya</taxon>
        <taxon>Basidiomycota</taxon>
        <taxon>Agaricomycotina</taxon>
        <taxon>Agaricomycetes</taxon>
        <taxon>Russulales</taxon>
        <taxon>Russulaceae</taxon>
        <taxon>Russula</taxon>
    </lineage>
</organism>